<evidence type="ECO:0000259" key="5">
    <source>
        <dbReference type="Pfam" id="PF04802"/>
    </source>
</evidence>
<dbReference type="AlphaFoldDB" id="A0AAV6V6G2"/>
<dbReference type="EMBL" id="JAFNEN010000141">
    <property type="protein sequence ID" value="KAG8192299.1"/>
    <property type="molecule type" value="Genomic_DNA"/>
</dbReference>
<evidence type="ECO:0000256" key="3">
    <source>
        <dbReference type="ARBA" id="ARBA00023242"/>
    </source>
</evidence>
<dbReference type="InterPro" id="IPR011989">
    <property type="entry name" value="ARM-like"/>
</dbReference>
<dbReference type="SUPFAM" id="SSF50729">
    <property type="entry name" value="PH domain-like"/>
    <property type="match status" value="1"/>
</dbReference>
<name>A0AAV6V6G2_9ARAC</name>
<comment type="similarity">
    <text evidence="2">Belongs to the SMEK family.</text>
</comment>
<dbReference type="InterPro" id="IPR051137">
    <property type="entry name" value="PP4R3-like"/>
</dbReference>
<dbReference type="InterPro" id="IPR055236">
    <property type="entry name" value="EVH1_PP4R3"/>
</dbReference>
<feature type="region of interest" description="Disordered" evidence="4">
    <location>
        <begin position="723"/>
        <end position="805"/>
    </location>
</feature>
<dbReference type="SUPFAM" id="SSF48371">
    <property type="entry name" value="ARM repeat"/>
    <property type="match status" value="1"/>
</dbReference>
<comment type="subcellular location">
    <subcellularLocation>
        <location evidence="1">Nucleus</location>
    </subcellularLocation>
</comment>
<feature type="compositionally biased region" description="Acidic residues" evidence="4">
    <location>
        <begin position="778"/>
        <end position="792"/>
    </location>
</feature>
<dbReference type="Proteomes" id="UP000827092">
    <property type="component" value="Unassembled WGS sequence"/>
</dbReference>
<dbReference type="InterPro" id="IPR011993">
    <property type="entry name" value="PH-like_dom_sf"/>
</dbReference>
<feature type="compositionally biased region" description="Polar residues" evidence="4">
    <location>
        <begin position="742"/>
        <end position="753"/>
    </location>
</feature>
<dbReference type="PANTHER" id="PTHR23318">
    <property type="entry name" value="ATP SYNTHASE GAMMA-RELATED"/>
    <property type="match status" value="1"/>
</dbReference>
<evidence type="ECO:0000256" key="4">
    <source>
        <dbReference type="SAM" id="MobiDB-lite"/>
    </source>
</evidence>
<keyword evidence="8" id="KW-1185">Reference proteome</keyword>
<reference evidence="7 8" key="1">
    <citation type="journal article" date="2022" name="Nat. Ecol. Evol.">
        <title>A masculinizing supergene underlies an exaggerated male reproductive morph in a spider.</title>
        <authorList>
            <person name="Hendrickx F."/>
            <person name="De Corte Z."/>
            <person name="Sonet G."/>
            <person name="Van Belleghem S.M."/>
            <person name="Kostlbacher S."/>
            <person name="Vangestel C."/>
        </authorList>
    </citation>
    <scope>NUCLEOTIDE SEQUENCE [LARGE SCALE GENOMIC DNA]</scope>
    <source>
        <strain evidence="7">W744_W776</strain>
    </source>
</reference>
<dbReference type="Pfam" id="PF22972">
    <property type="entry name" value="EVH1_PP4R3"/>
    <property type="match status" value="1"/>
</dbReference>
<comment type="caution">
    <text evidence="7">The sequence shown here is derived from an EMBL/GenBank/DDBJ whole genome shotgun (WGS) entry which is preliminary data.</text>
</comment>
<dbReference type="GO" id="GO:0030289">
    <property type="term" value="C:protein phosphatase 4 complex"/>
    <property type="evidence" value="ECO:0007669"/>
    <property type="project" value="TreeGrafter"/>
</dbReference>
<dbReference type="GO" id="GO:0005654">
    <property type="term" value="C:nucleoplasm"/>
    <property type="evidence" value="ECO:0007669"/>
    <property type="project" value="TreeGrafter"/>
</dbReference>
<dbReference type="FunFam" id="2.30.29.30:FF:000051">
    <property type="entry name" value="Serine/threonine-protein phosphatase 4 regulatory subunit 3B"/>
    <property type="match status" value="1"/>
</dbReference>
<evidence type="ECO:0008006" key="9">
    <source>
        <dbReference type="Google" id="ProtNLM"/>
    </source>
</evidence>
<dbReference type="Gene3D" id="2.30.29.30">
    <property type="entry name" value="Pleckstrin-homology domain (PH domain)/Phosphotyrosine-binding domain (PTB)"/>
    <property type="match status" value="1"/>
</dbReference>
<feature type="domain" description="PP4R3 EVH1-like" evidence="6">
    <location>
        <begin position="5"/>
        <end position="101"/>
    </location>
</feature>
<dbReference type="Pfam" id="PF04802">
    <property type="entry name" value="PP4R3"/>
    <property type="match status" value="1"/>
</dbReference>
<keyword evidence="3" id="KW-0539">Nucleus</keyword>
<protein>
    <recommendedName>
        <fullName evidence="9">Serine/threonine-protein phosphatase 4 regulatory subunit 3</fullName>
    </recommendedName>
</protein>
<evidence type="ECO:0000259" key="6">
    <source>
        <dbReference type="Pfam" id="PF22972"/>
    </source>
</evidence>
<dbReference type="PANTHER" id="PTHR23318:SF0">
    <property type="entry name" value="SERINE_THREONINE-PROTEIN PHOSPHATASE 4 REGULATORY SUBUNIT 3"/>
    <property type="match status" value="1"/>
</dbReference>
<dbReference type="InterPro" id="IPR006887">
    <property type="entry name" value="P4R3-like_central_dom"/>
</dbReference>
<dbReference type="GO" id="GO:0006974">
    <property type="term" value="P:DNA damage response"/>
    <property type="evidence" value="ECO:0007669"/>
    <property type="project" value="TreeGrafter"/>
</dbReference>
<dbReference type="InterPro" id="IPR016024">
    <property type="entry name" value="ARM-type_fold"/>
</dbReference>
<dbReference type="Gene3D" id="1.25.10.10">
    <property type="entry name" value="Leucine-rich Repeat Variant"/>
    <property type="match status" value="1"/>
</dbReference>
<evidence type="ECO:0000313" key="7">
    <source>
        <dbReference type="EMBL" id="KAG8192299.1"/>
    </source>
</evidence>
<sequence length="805" mass="92824">MTDTRRRVKLYALNAERQWDDRGTGHVSSSYVERLKGTSLLVRAESDGSILLESKILADTAYQKQQETLIVWSEGENFDLALSFQEKAGCDEIWEKICQVSSRSLLNVQGKDQSVDISSDIVEESEDERFEDVSDSAPPIELPPCELSRLEEVSETISSCLPSPARREKLAMILETENYIKKLLKIFHICEDLENMEGLHQLFEIFRNVFMLNKNALFEVMFAEDTIFDVVGALEYDPSSPVPKRHREFLRNVSHFKEVIPISNQELIAKIHQTYRVQYIQDVCFPTPSVFEENMLSTLSSFIFFNKVEIVTMIQEDSKFLAELFAQLTEESTDDQKRKELIMFLKEFCMFSQTLQPQSRESFFKILSSLGVLQALEITLSMDDPAIKSASTDILSYIVDFNPSMVREYALSQVNKLEDELCDNGLINVIIDQMICDTDPEMGGAVHLCGILKILLDPENMLATVNKSDFLNYFYKFCMHVLIAPVLAITTEDKPSKEDSQTAQLMGLILELLSFCVEHHTYHVKNYVMNKDLLRRILVLMKSKHTFLNLCALRFFRKIIGMKDEFYNRYIISGNLFQPVIDAFKRNNGRYNLLDSAIVEMFEFIKVEDIKTLCSHVVERYGKILDSVEYVQTFKSLRVRYEQLLDRKERSSLDNVSLIMRNSRYRRDPRQLDEDEEMWFNEDDEIEEEEAVNEHKDLDDEFDQIGLGKILEKRVLMIPSASREPEGKENLKTVTLRPFSPVMNNRRSSSPNAITPPVSPAVEVKSAQLTRKGGLVDYPDEDSEEEEDDEETNSTPPTKRLRVSS</sequence>
<dbReference type="GO" id="GO:0072542">
    <property type="term" value="F:protein phosphatase activator activity"/>
    <property type="evidence" value="ECO:0007669"/>
    <property type="project" value="TreeGrafter"/>
</dbReference>
<evidence type="ECO:0000256" key="1">
    <source>
        <dbReference type="ARBA" id="ARBA00004123"/>
    </source>
</evidence>
<accession>A0AAV6V6G2</accession>
<evidence type="ECO:0000256" key="2">
    <source>
        <dbReference type="ARBA" id="ARBA00008809"/>
    </source>
</evidence>
<organism evidence="7 8">
    <name type="scientific">Oedothorax gibbosus</name>
    <dbReference type="NCBI Taxonomy" id="931172"/>
    <lineage>
        <taxon>Eukaryota</taxon>
        <taxon>Metazoa</taxon>
        <taxon>Ecdysozoa</taxon>
        <taxon>Arthropoda</taxon>
        <taxon>Chelicerata</taxon>
        <taxon>Arachnida</taxon>
        <taxon>Araneae</taxon>
        <taxon>Araneomorphae</taxon>
        <taxon>Entelegynae</taxon>
        <taxon>Araneoidea</taxon>
        <taxon>Linyphiidae</taxon>
        <taxon>Erigoninae</taxon>
        <taxon>Oedothorax</taxon>
    </lineage>
</organism>
<gene>
    <name evidence="7" type="ORF">JTE90_002121</name>
</gene>
<feature type="domain" description="Serine/threonine-protein phosphatase 4 regulatory subunit 3-like central" evidence="5">
    <location>
        <begin position="152"/>
        <end position="643"/>
    </location>
</feature>
<evidence type="ECO:0000313" key="8">
    <source>
        <dbReference type="Proteomes" id="UP000827092"/>
    </source>
</evidence>
<proteinExistence type="inferred from homology"/>